<dbReference type="RefSeq" id="WP_326506968.1">
    <property type="nucleotide sequence ID" value="NZ_JAWIIV010000010.1"/>
</dbReference>
<proteinExistence type="predicted"/>
<evidence type="ECO:0000313" key="3">
    <source>
        <dbReference type="Proteomes" id="UP001352263"/>
    </source>
</evidence>
<gene>
    <name evidence="2" type="ORF">RY831_13935</name>
</gene>
<accession>A0ABU6JA05</accession>
<sequence>MAGLMQGLRGETSVMEKSSATQTLGKHIRTGAQIVEEMYKGPARDFWDGIESGNPTDIAMAATGFLPTGAIGKVPKAMGKVLASNGDNLTKGANKISALSSSEVRAVVREASVPFGKSGQAFNIGSETELNALFEKITTEAKHVTAKYDGTMKVLPDGTRIGLRNVSTTGGQTIDVFPISGKPYKVHVNPE</sequence>
<comment type="caution">
    <text evidence="2">The sequence shown here is derived from an EMBL/GenBank/DDBJ whole genome shotgun (WGS) entry which is preliminary data.</text>
</comment>
<organism evidence="2 3">
    <name type="scientific">Noviherbaspirillum album</name>
    <dbReference type="NCBI Taxonomy" id="3080276"/>
    <lineage>
        <taxon>Bacteria</taxon>
        <taxon>Pseudomonadati</taxon>
        <taxon>Pseudomonadota</taxon>
        <taxon>Betaproteobacteria</taxon>
        <taxon>Burkholderiales</taxon>
        <taxon>Oxalobacteraceae</taxon>
        <taxon>Noviherbaspirillum</taxon>
    </lineage>
</organism>
<reference evidence="2 3" key="1">
    <citation type="submission" date="2023-10" db="EMBL/GenBank/DDBJ databases">
        <title>Noviherbaspirillum sp. CPCC 100848 genome assembly.</title>
        <authorList>
            <person name="Li X.Y."/>
            <person name="Fang X.M."/>
        </authorList>
    </citation>
    <scope>NUCLEOTIDE SEQUENCE [LARGE SCALE GENOMIC DNA]</scope>
    <source>
        <strain evidence="2 3">CPCC 100848</strain>
    </source>
</reference>
<evidence type="ECO:0008006" key="4">
    <source>
        <dbReference type="Google" id="ProtNLM"/>
    </source>
</evidence>
<evidence type="ECO:0000256" key="1">
    <source>
        <dbReference type="SAM" id="MobiDB-lite"/>
    </source>
</evidence>
<name>A0ABU6JA05_9BURK</name>
<feature type="region of interest" description="Disordered" evidence="1">
    <location>
        <begin position="1"/>
        <end position="22"/>
    </location>
</feature>
<protein>
    <recommendedName>
        <fullName evidence="4">Pre-toxin TG domain-containing protein</fullName>
    </recommendedName>
</protein>
<evidence type="ECO:0000313" key="2">
    <source>
        <dbReference type="EMBL" id="MEC4720258.1"/>
    </source>
</evidence>
<dbReference type="Proteomes" id="UP001352263">
    <property type="component" value="Unassembled WGS sequence"/>
</dbReference>
<keyword evidence="3" id="KW-1185">Reference proteome</keyword>
<dbReference type="EMBL" id="JAWIIV010000010">
    <property type="protein sequence ID" value="MEC4720258.1"/>
    <property type="molecule type" value="Genomic_DNA"/>
</dbReference>